<name>A0A443HZZ9_BYSSP</name>
<dbReference type="VEuPathDB" id="FungiDB:C8Q69DRAFT_455236"/>
<sequence length="290" mass="30442">MKLLPVPALDAMVMTMVVLLSLSAQVQADPNQRLPKRMETHHLSLSHKSLPIVPAFPGPETQNLSSITSDHRHTIYSHNWAGVALLNSALPSTPILTSVAATITVPIPTSSATNVQAASSWVGIDGFVNTAAILQTGIDIVAFQGEEARYKAWYEWYPDPAIHLDLAIEAGDVIIMAVYSTSALTGVTIIQNESTGQSTTVTVSAPHSTATLTGQSVEWIVEDYQSGGSRVSFLDFGTVNFTGTVARAIGNQTFGAGGDGAVIVDMIMDNGSIVAEANIVGSSGVAVTHS</sequence>
<dbReference type="RefSeq" id="XP_028487027.1">
    <property type="nucleotide sequence ID" value="XM_028629758.1"/>
</dbReference>
<keyword evidence="4" id="KW-1185">Reference proteome</keyword>
<evidence type="ECO:0000256" key="1">
    <source>
        <dbReference type="PIRSR" id="PIRSR600250-50"/>
    </source>
</evidence>
<dbReference type="GO" id="GO:0006508">
    <property type="term" value="P:proteolysis"/>
    <property type="evidence" value="ECO:0007669"/>
    <property type="project" value="InterPro"/>
</dbReference>
<dbReference type="AlphaFoldDB" id="A0A443HZZ9"/>
<evidence type="ECO:0000313" key="4">
    <source>
        <dbReference type="Proteomes" id="UP000283841"/>
    </source>
</evidence>
<feature type="chain" id="PRO_5019561982" evidence="2">
    <location>
        <begin position="29"/>
        <end position="290"/>
    </location>
</feature>
<accession>A0A443HZZ9</accession>
<dbReference type="Pfam" id="PF01828">
    <property type="entry name" value="Peptidase_A4"/>
    <property type="match status" value="1"/>
</dbReference>
<dbReference type="PANTHER" id="PTHR37536:SF1">
    <property type="entry name" value="ASPERGILLOPEPSIN, PUTAITVE (AFU_ORTHOLOGUE AFUA_7G01200)"/>
    <property type="match status" value="1"/>
</dbReference>
<evidence type="ECO:0000256" key="2">
    <source>
        <dbReference type="SAM" id="SignalP"/>
    </source>
</evidence>
<reference evidence="3 4" key="1">
    <citation type="journal article" date="2018" name="Front. Microbiol.">
        <title>Genomic and genetic insights into a cosmopolitan fungus, Paecilomyces variotii (Eurotiales).</title>
        <authorList>
            <person name="Urquhart A.S."/>
            <person name="Mondo S.J."/>
            <person name="Makela M.R."/>
            <person name="Hane J.K."/>
            <person name="Wiebenga A."/>
            <person name="He G."/>
            <person name="Mihaltcheva S."/>
            <person name="Pangilinan J."/>
            <person name="Lipzen A."/>
            <person name="Barry K."/>
            <person name="de Vries R.P."/>
            <person name="Grigoriev I.V."/>
            <person name="Idnurm A."/>
        </authorList>
    </citation>
    <scope>NUCLEOTIDE SEQUENCE [LARGE SCALE GENOMIC DNA]</scope>
    <source>
        <strain evidence="3 4">CBS 101075</strain>
    </source>
</reference>
<dbReference type="GeneID" id="39599035"/>
<feature type="active site" description="Proton acceptor" evidence="1">
    <location>
        <position position="222"/>
    </location>
</feature>
<comment type="caution">
    <text evidence="3">The sequence shown here is derived from an EMBL/GenBank/DDBJ whole genome shotgun (WGS) entry which is preliminary data.</text>
</comment>
<dbReference type="SUPFAM" id="SSF49899">
    <property type="entry name" value="Concanavalin A-like lectins/glucanases"/>
    <property type="match status" value="1"/>
</dbReference>
<proteinExistence type="predicted"/>
<dbReference type="InterPro" id="IPR013320">
    <property type="entry name" value="ConA-like_dom_sf"/>
</dbReference>
<dbReference type="Proteomes" id="UP000283841">
    <property type="component" value="Unassembled WGS sequence"/>
</dbReference>
<dbReference type="GO" id="GO:0070007">
    <property type="term" value="F:glutamic-type endopeptidase activity"/>
    <property type="evidence" value="ECO:0007669"/>
    <property type="project" value="InterPro"/>
</dbReference>
<dbReference type="EMBL" id="RCNU01000002">
    <property type="protein sequence ID" value="RWQ97382.1"/>
    <property type="molecule type" value="Genomic_DNA"/>
</dbReference>
<dbReference type="CDD" id="cd13426">
    <property type="entry name" value="Peptidase_G1"/>
    <property type="match status" value="1"/>
</dbReference>
<feature type="signal peptide" evidence="2">
    <location>
        <begin position="1"/>
        <end position="28"/>
    </location>
</feature>
<dbReference type="Gene3D" id="2.60.120.700">
    <property type="entry name" value="Peptidase G1"/>
    <property type="match status" value="1"/>
</dbReference>
<dbReference type="InterPro" id="IPR000250">
    <property type="entry name" value="Peptidase_G1"/>
</dbReference>
<organism evidence="3 4">
    <name type="scientific">Byssochlamys spectabilis</name>
    <name type="common">Paecilomyces variotii</name>
    <dbReference type="NCBI Taxonomy" id="264951"/>
    <lineage>
        <taxon>Eukaryota</taxon>
        <taxon>Fungi</taxon>
        <taxon>Dikarya</taxon>
        <taxon>Ascomycota</taxon>
        <taxon>Pezizomycotina</taxon>
        <taxon>Eurotiomycetes</taxon>
        <taxon>Eurotiomycetidae</taxon>
        <taxon>Eurotiales</taxon>
        <taxon>Thermoascaceae</taxon>
        <taxon>Paecilomyces</taxon>
    </lineage>
</organism>
<keyword evidence="2" id="KW-0732">Signal</keyword>
<evidence type="ECO:0000313" key="3">
    <source>
        <dbReference type="EMBL" id="RWQ97382.1"/>
    </source>
</evidence>
<dbReference type="PRINTS" id="PR00977">
    <property type="entry name" value="SCYTLDPTASE"/>
</dbReference>
<gene>
    <name evidence="3" type="ORF">C8Q69DRAFT_455236</name>
</gene>
<dbReference type="STRING" id="264951.A0A443HZZ9"/>
<protein>
    <submittedName>
        <fullName evidence="3">Putative aspergillopepsin</fullName>
    </submittedName>
</protein>
<dbReference type="PANTHER" id="PTHR37536">
    <property type="entry name" value="PUTATIVE (AFU_ORTHOLOGUE AFUA_3G02970)-RELATED"/>
    <property type="match status" value="1"/>
</dbReference>
<dbReference type="InterPro" id="IPR038656">
    <property type="entry name" value="Peptidase_G1_sf"/>
</dbReference>